<keyword evidence="3" id="KW-0472">Membrane</keyword>
<evidence type="ECO:0000256" key="3">
    <source>
        <dbReference type="SAM" id="Phobius"/>
    </source>
</evidence>
<keyword evidence="2" id="KW-0175">Coiled coil</keyword>
<comment type="similarity">
    <text evidence="1">Belongs to the UPF0749 family.</text>
</comment>
<protein>
    <submittedName>
        <fullName evidence="4">DUF881 domain-containing protein</fullName>
    </submittedName>
</protein>
<reference evidence="4" key="1">
    <citation type="submission" date="2022-06" db="EMBL/GenBank/DDBJ databases">
        <title>Ornithinimicrobium HY1793.</title>
        <authorList>
            <person name="Huang Y."/>
        </authorList>
    </citation>
    <scope>NUCLEOTIDE SEQUENCE</scope>
    <source>
        <strain evidence="4">HY1793</strain>
    </source>
</reference>
<dbReference type="Gene3D" id="3.30.70.1880">
    <property type="entry name" value="Protein of unknown function DUF881"/>
    <property type="match status" value="1"/>
</dbReference>
<evidence type="ECO:0000313" key="5">
    <source>
        <dbReference type="Proteomes" id="UP001056455"/>
    </source>
</evidence>
<evidence type="ECO:0000313" key="4">
    <source>
        <dbReference type="EMBL" id="USQ82049.1"/>
    </source>
</evidence>
<dbReference type="InterPro" id="IPR010273">
    <property type="entry name" value="DUF881"/>
</dbReference>
<dbReference type="PANTHER" id="PTHR37313:SF2">
    <property type="entry name" value="UPF0749 PROTEIN YLXX"/>
    <property type="match status" value="1"/>
</dbReference>
<dbReference type="PANTHER" id="PTHR37313">
    <property type="entry name" value="UPF0749 PROTEIN RV1825"/>
    <property type="match status" value="1"/>
</dbReference>
<keyword evidence="3" id="KW-1133">Transmembrane helix</keyword>
<organism evidence="4 5">
    <name type="scientific">Ornithinimicrobium faecis</name>
    <dbReference type="NCBI Taxonomy" id="2934158"/>
    <lineage>
        <taxon>Bacteria</taxon>
        <taxon>Bacillati</taxon>
        <taxon>Actinomycetota</taxon>
        <taxon>Actinomycetes</taxon>
        <taxon>Micrococcales</taxon>
        <taxon>Ornithinimicrobiaceae</taxon>
        <taxon>Ornithinimicrobium</taxon>
    </lineage>
</organism>
<dbReference type="Proteomes" id="UP001056455">
    <property type="component" value="Chromosome"/>
</dbReference>
<accession>A0ABY4YZ66</accession>
<dbReference type="Pfam" id="PF05949">
    <property type="entry name" value="DUF881"/>
    <property type="match status" value="1"/>
</dbReference>
<keyword evidence="3" id="KW-0812">Transmembrane</keyword>
<feature type="transmembrane region" description="Helical" evidence="3">
    <location>
        <begin position="35"/>
        <end position="55"/>
    </location>
</feature>
<feature type="coiled-coil region" evidence="2">
    <location>
        <begin position="77"/>
        <end position="104"/>
    </location>
</feature>
<sequence length="256" mass="26845">MAEPTDRPPGPKQGSPPVSIGHAWRRLLRLVRPRISPGNLLAAIVTVAVGFALVAQVQAANDVALDDLRETDLVALLDDVTERADTLEGEIRLLESDKRALEDGSGAEAGQAARARLASHQILAGTVAVEGPGITMTVDAPDGGFTPTMMIDLMQELRNAGAEAIQIGPVRVVANSWIGIENGTLIVDGEEVQVPFRILAIGDPHTLSGAMAIPGGFSDSVRGIGGNAQVVEGELLVVDALHQTQEPQYARPVPSE</sequence>
<keyword evidence="5" id="KW-1185">Reference proteome</keyword>
<dbReference type="RefSeq" id="WP_252595614.1">
    <property type="nucleotide sequence ID" value="NZ_CP099489.1"/>
</dbReference>
<name>A0ABY4YZ66_9MICO</name>
<dbReference type="EMBL" id="CP099489">
    <property type="protein sequence ID" value="USQ82049.1"/>
    <property type="molecule type" value="Genomic_DNA"/>
</dbReference>
<evidence type="ECO:0000256" key="2">
    <source>
        <dbReference type="SAM" id="Coils"/>
    </source>
</evidence>
<gene>
    <name evidence="4" type="ORF">NF556_10540</name>
</gene>
<evidence type="ECO:0000256" key="1">
    <source>
        <dbReference type="ARBA" id="ARBA00009108"/>
    </source>
</evidence>
<proteinExistence type="inferred from homology"/>